<dbReference type="EMBL" id="QPEX01000025">
    <property type="protein sequence ID" value="RCS48321.1"/>
    <property type="molecule type" value="Genomic_DNA"/>
</dbReference>
<sequence length="75" mass="8533">MLDRTINDFGIRLGSLLTVSIAPLLLITAGEANRYDASLLSIVLTFLSSFFFFIAGFFSRQIWKSIKKQESRKEE</sequence>
<keyword evidence="1" id="KW-1133">Transmembrane helix</keyword>
<dbReference type="Proteomes" id="UP000253562">
    <property type="component" value="Unassembled WGS sequence"/>
</dbReference>
<keyword evidence="1" id="KW-0812">Transmembrane</keyword>
<comment type="caution">
    <text evidence="2">The sequence shown here is derived from an EMBL/GenBank/DDBJ whole genome shotgun (WGS) entry which is preliminary data.</text>
</comment>
<feature type="transmembrane region" description="Helical" evidence="1">
    <location>
        <begin position="9"/>
        <end position="27"/>
    </location>
</feature>
<name>A0A368KQK6_9BACT</name>
<keyword evidence="1" id="KW-0472">Membrane</keyword>
<accession>A0A368KQK6</accession>
<protein>
    <submittedName>
        <fullName evidence="2">Uncharacterized protein</fullName>
    </submittedName>
</protein>
<dbReference type="AlphaFoldDB" id="A0A368KQK6"/>
<evidence type="ECO:0000313" key="3">
    <source>
        <dbReference type="Proteomes" id="UP000253562"/>
    </source>
</evidence>
<reference evidence="2 3" key="1">
    <citation type="submission" date="2018-07" db="EMBL/GenBank/DDBJ databases">
        <title>Comparative genomes isolates from brazilian mangrove.</title>
        <authorList>
            <person name="De Araujo J.E."/>
            <person name="Taketani R.G."/>
            <person name="Silva M.C.P."/>
            <person name="Lourenco M.V."/>
            <person name="Oliveira V.M."/>
            <person name="Andreote F.D."/>
        </authorList>
    </citation>
    <scope>NUCLEOTIDE SEQUENCE [LARGE SCALE GENOMIC DNA]</scope>
    <source>
        <strain evidence="2 3">HEX PRIS-MGV</strain>
    </source>
</reference>
<gene>
    <name evidence="2" type="ORF">DTL42_13435</name>
</gene>
<organism evidence="2 3">
    <name type="scientific">Bremerella cremea</name>
    <dbReference type="NCBI Taxonomy" id="1031537"/>
    <lineage>
        <taxon>Bacteria</taxon>
        <taxon>Pseudomonadati</taxon>
        <taxon>Planctomycetota</taxon>
        <taxon>Planctomycetia</taxon>
        <taxon>Pirellulales</taxon>
        <taxon>Pirellulaceae</taxon>
        <taxon>Bremerella</taxon>
    </lineage>
</organism>
<proteinExistence type="predicted"/>
<evidence type="ECO:0000313" key="2">
    <source>
        <dbReference type="EMBL" id="RCS48321.1"/>
    </source>
</evidence>
<feature type="transmembrane region" description="Helical" evidence="1">
    <location>
        <begin position="39"/>
        <end position="58"/>
    </location>
</feature>
<evidence type="ECO:0000256" key="1">
    <source>
        <dbReference type="SAM" id="Phobius"/>
    </source>
</evidence>